<name>A0AA94HUK8_DESDE</name>
<reference evidence="2" key="1">
    <citation type="submission" date="2016-11" db="EMBL/GenBank/DDBJ databases">
        <authorList>
            <person name="Jaros S."/>
            <person name="Januszkiewicz K."/>
            <person name="Wedrychowicz H."/>
        </authorList>
    </citation>
    <scope>NUCLEOTIDE SEQUENCE [LARGE SCALE GENOMIC DNA]</scope>
    <source>
        <strain evidence="2">DSM 7057</strain>
    </source>
</reference>
<proteinExistence type="predicted"/>
<gene>
    <name evidence="1" type="ORF">SAMN02910291_02437</name>
</gene>
<dbReference type="EMBL" id="FPIW01000061">
    <property type="protein sequence ID" value="SFW67473.1"/>
    <property type="molecule type" value="Genomic_DNA"/>
</dbReference>
<organism evidence="1 2">
    <name type="scientific">Desulfovibrio desulfuricans</name>
    <dbReference type="NCBI Taxonomy" id="876"/>
    <lineage>
        <taxon>Bacteria</taxon>
        <taxon>Pseudomonadati</taxon>
        <taxon>Thermodesulfobacteriota</taxon>
        <taxon>Desulfovibrionia</taxon>
        <taxon>Desulfovibrionales</taxon>
        <taxon>Desulfovibrionaceae</taxon>
        <taxon>Desulfovibrio</taxon>
    </lineage>
</organism>
<dbReference type="RefSeq" id="WP_143142670.1">
    <property type="nucleotide sequence ID" value="NZ_FPIW01000061.1"/>
</dbReference>
<sequence>MKKTNFIFRLTAEEKKFIHDQAEAAGLPASEYVRALALGYEIRTSTDAAVLNELRRLGGLCKHLYNEGMDPVATGRALSALGHAADRLAPR</sequence>
<evidence type="ECO:0000313" key="1">
    <source>
        <dbReference type="EMBL" id="SFW67473.1"/>
    </source>
</evidence>
<dbReference type="AlphaFoldDB" id="A0AA94HUK8"/>
<evidence type="ECO:0000313" key="2">
    <source>
        <dbReference type="Proteomes" id="UP000182680"/>
    </source>
</evidence>
<comment type="caution">
    <text evidence="1">The sequence shown here is derived from an EMBL/GenBank/DDBJ whole genome shotgun (WGS) entry which is preliminary data.</text>
</comment>
<dbReference type="Pfam" id="PF21983">
    <property type="entry name" value="NikA-like"/>
    <property type="match status" value="1"/>
</dbReference>
<dbReference type="InterPro" id="IPR053842">
    <property type="entry name" value="NikA-like"/>
</dbReference>
<accession>A0AA94HUK8</accession>
<evidence type="ECO:0008006" key="3">
    <source>
        <dbReference type="Google" id="ProtNLM"/>
    </source>
</evidence>
<protein>
    <recommendedName>
        <fullName evidence="3">Mobilization protein</fullName>
    </recommendedName>
</protein>
<dbReference type="Proteomes" id="UP000182680">
    <property type="component" value="Unassembled WGS sequence"/>
</dbReference>